<reference evidence="1 2" key="1">
    <citation type="submission" date="2012-11" db="EMBL/GenBank/DDBJ databases">
        <title>Whole genome sequence of Gluconacetobacter xylinus NBRC 13693.</title>
        <authorList>
            <person name="Azuma Y."/>
            <person name="Higashiura N."/>
            <person name="Hirakawa H."/>
            <person name="Matsushita K."/>
        </authorList>
    </citation>
    <scope>NUCLEOTIDE SEQUENCE [LARGE SCALE GENOMIC DNA]</scope>
    <source>
        <strain evidence="1 2">NBRC 13693</strain>
    </source>
</reference>
<dbReference type="Gene3D" id="1.25.40.10">
    <property type="entry name" value="Tetratricopeptide repeat domain"/>
    <property type="match status" value="3"/>
</dbReference>
<dbReference type="InterPro" id="IPR006597">
    <property type="entry name" value="Sel1-like"/>
</dbReference>
<gene>
    <name evidence="1" type="ORF">Gxy13693_006_020</name>
</gene>
<dbReference type="SMART" id="SM00671">
    <property type="entry name" value="SEL1"/>
    <property type="match status" value="11"/>
</dbReference>
<dbReference type="AlphaFoldDB" id="A0A0D6Q732"/>
<organism evidence="1 2">
    <name type="scientific">Komagataeibacter xylinus NBRC 13693</name>
    <dbReference type="NCBI Taxonomy" id="1234668"/>
    <lineage>
        <taxon>Bacteria</taxon>
        <taxon>Pseudomonadati</taxon>
        <taxon>Pseudomonadota</taxon>
        <taxon>Alphaproteobacteria</taxon>
        <taxon>Acetobacterales</taxon>
        <taxon>Acetobacteraceae</taxon>
        <taxon>Komagataeibacter</taxon>
    </lineage>
</organism>
<dbReference type="Pfam" id="PF08238">
    <property type="entry name" value="Sel1"/>
    <property type="match status" value="12"/>
</dbReference>
<proteinExistence type="predicted"/>
<dbReference type="Proteomes" id="UP000032683">
    <property type="component" value="Unassembled WGS sequence"/>
</dbReference>
<dbReference type="PANTHER" id="PTHR11102:SF160">
    <property type="entry name" value="ERAD-ASSOCIATED E3 UBIQUITIN-PROTEIN LIGASE COMPONENT HRD3"/>
    <property type="match status" value="1"/>
</dbReference>
<name>A0A0D6Q732_KOMXY</name>
<dbReference type="SUPFAM" id="SSF81901">
    <property type="entry name" value="HCP-like"/>
    <property type="match status" value="4"/>
</dbReference>
<dbReference type="InterPro" id="IPR050767">
    <property type="entry name" value="Sel1_AlgK"/>
</dbReference>
<dbReference type="PANTHER" id="PTHR11102">
    <property type="entry name" value="SEL-1-LIKE PROTEIN"/>
    <property type="match status" value="1"/>
</dbReference>
<dbReference type="EMBL" id="BANJ01000006">
    <property type="protein sequence ID" value="GAN98591.1"/>
    <property type="molecule type" value="Genomic_DNA"/>
</dbReference>
<evidence type="ECO:0008006" key="3">
    <source>
        <dbReference type="Google" id="ProtNLM"/>
    </source>
</evidence>
<protein>
    <recommendedName>
        <fullName evidence="3">Tetratricopeptide repeat family protein</fullName>
    </recommendedName>
</protein>
<comment type="caution">
    <text evidence="1">The sequence shown here is derived from an EMBL/GenBank/DDBJ whole genome shotgun (WGS) entry which is preliminary data.</text>
</comment>
<evidence type="ECO:0000313" key="1">
    <source>
        <dbReference type="EMBL" id="GAN98591.1"/>
    </source>
</evidence>
<accession>A0A0D6Q732</accession>
<dbReference type="RefSeq" id="WP_052953067.1">
    <property type="nucleotide sequence ID" value="NZ_BANJ01000006.1"/>
</dbReference>
<evidence type="ECO:0000313" key="2">
    <source>
        <dbReference type="Proteomes" id="UP000032683"/>
    </source>
</evidence>
<dbReference type="InterPro" id="IPR011990">
    <property type="entry name" value="TPR-like_helical_dom_sf"/>
</dbReference>
<sequence length="596" mass="63579">MNPDPVVRTFLSGLLGTVSPTVRFRHACRLLEHEGRSAQGFALLGRLARGGMVAAQYQVARAYLDGNGVPRSPVEGVHWMYMAARAGHVEGCFSLALMLLVDPPDHRGADGLLPVALPEGIDRWPDPVAATQWARRAAEGGLPDAQALYGYLLATGPQPVRDPQAARMWCERAARAGCPQGDLGLAVTHLSAPDQLPGTDPDAVAALIRAADSGLPTAQYMLGLLHERGWGLPADRAQAERWYARAAAQGVRPAQARYGALLLEDGADRPRNVMTAETWLRRAGLAGDREAAALLGDLHARGEAALPGDHEAVMWYRRAADRDHAVACRMLALLYRHGRGVAADAGQARHWLKRAAELGDVAAMTDLAAALVAQGQDARTTPDTPLPDFMPAAQAGDPVAAFNLAVSLHDGVGMVADPVQAASWMRRAARAGVVNAEYWYGRMLLEGDGVPMDVAHARHWLERAAGHGLADACVVAAQLRLEGKGGPRDHAGALALYQHAAHMGRAEAMFSLGALYGGGHDLPPDRALALHWFMRGAEAGNALSQFMLGRYLAKGLAGPVDRGRARYWLEQAAAHGVRGARDELDHMTRADEHAGS</sequence>